<dbReference type="Gene3D" id="3.60.15.10">
    <property type="entry name" value="Ribonuclease Z/Hydroxyacylglutathione hydrolase-like"/>
    <property type="match status" value="1"/>
</dbReference>
<organism evidence="3 4">
    <name type="scientific">Terrimesophilobacter mesophilus</name>
    <dbReference type="NCBI Taxonomy" id="433647"/>
    <lineage>
        <taxon>Bacteria</taxon>
        <taxon>Bacillati</taxon>
        <taxon>Actinomycetota</taxon>
        <taxon>Actinomycetes</taxon>
        <taxon>Micrococcales</taxon>
        <taxon>Microbacteriaceae</taxon>
        <taxon>Terrimesophilobacter</taxon>
    </lineage>
</organism>
<dbReference type="EMBL" id="SOFI01000003">
    <property type="protein sequence ID" value="TFB80373.1"/>
    <property type="molecule type" value="Genomic_DNA"/>
</dbReference>
<feature type="domain" description="Metallo-beta-lactamase" evidence="2">
    <location>
        <begin position="22"/>
        <end position="214"/>
    </location>
</feature>
<evidence type="ECO:0000256" key="1">
    <source>
        <dbReference type="ARBA" id="ARBA00022801"/>
    </source>
</evidence>
<evidence type="ECO:0000259" key="2">
    <source>
        <dbReference type="Pfam" id="PF12706"/>
    </source>
</evidence>
<protein>
    <submittedName>
        <fullName evidence="3">MBL fold metallo-hydrolase</fullName>
    </submittedName>
</protein>
<dbReference type="OrthoDB" id="3204284at2"/>
<comment type="caution">
    <text evidence="3">The sequence shown here is derived from an EMBL/GenBank/DDBJ whole genome shotgun (WGS) entry which is preliminary data.</text>
</comment>
<dbReference type="InterPro" id="IPR001279">
    <property type="entry name" value="Metallo-B-lactamas"/>
</dbReference>
<dbReference type="RefSeq" id="WP_104096739.1">
    <property type="nucleotide sequence ID" value="NZ_JACHBP010000001.1"/>
</dbReference>
<dbReference type="GO" id="GO:0016787">
    <property type="term" value="F:hydrolase activity"/>
    <property type="evidence" value="ECO:0007669"/>
    <property type="project" value="UniProtKB-KW"/>
</dbReference>
<proteinExistence type="predicted"/>
<dbReference type="SUPFAM" id="SSF56281">
    <property type="entry name" value="Metallo-hydrolase/oxidoreductase"/>
    <property type="match status" value="1"/>
</dbReference>
<accession>A0A4R8VC31</accession>
<keyword evidence="1 3" id="KW-0378">Hydrolase</keyword>
<evidence type="ECO:0000313" key="4">
    <source>
        <dbReference type="Proteomes" id="UP000298488"/>
    </source>
</evidence>
<dbReference type="InterPro" id="IPR050114">
    <property type="entry name" value="UPF0173_UPF0282_UlaG_hydrolase"/>
</dbReference>
<dbReference type="Pfam" id="PF12706">
    <property type="entry name" value="Lactamase_B_2"/>
    <property type="match status" value="1"/>
</dbReference>
<dbReference type="PANTHER" id="PTHR43546:SF9">
    <property type="entry name" value="L-ASCORBATE-6-PHOSPHATE LACTONASE ULAG-RELATED"/>
    <property type="match status" value="1"/>
</dbReference>
<dbReference type="Proteomes" id="UP000298488">
    <property type="component" value="Unassembled WGS sequence"/>
</dbReference>
<gene>
    <name evidence="3" type="ORF">E3N84_10240</name>
</gene>
<evidence type="ECO:0000313" key="3">
    <source>
        <dbReference type="EMBL" id="TFB80373.1"/>
    </source>
</evidence>
<keyword evidence="4" id="KW-1185">Reference proteome</keyword>
<dbReference type="PANTHER" id="PTHR43546">
    <property type="entry name" value="UPF0173 METAL-DEPENDENT HYDROLASE MJ1163-RELATED"/>
    <property type="match status" value="1"/>
</dbReference>
<name>A0A4R8VC31_9MICO</name>
<reference evidence="3 4" key="1">
    <citation type="submission" date="2019-03" db="EMBL/GenBank/DDBJ databases">
        <title>Genomics of glacier-inhabiting Cryobacterium strains.</title>
        <authorList>
            <person name="Liu Q."/>
            <person name="Xin Y.-H."/>
        </authorList>
    </citation>
    <scope>NUCLEOTIDE SEQUENCE [LARGE SCALE GENOMIC DNA]</scope>
    <source>
        <strain evidence="3 4">CGMCC 1.10440</strain>
    </source>
</reference>
<dbReference type="InterPro" id="IPR036866">
    <property type="entry name" value="RibonucZ/Hydroxyglut_hydro"/>
</dbReference>
<dbReference type="AlphaFoldDB" id="A0A4R8VC31"/>
<sequence length="257" mass="26765">MSDIAVTYIGGPTVLLEYAGLRILTDPTFDEPRRYPDPDGGQELVKTRGPALQPAELGRLDLVLLSHHHHEDNLDVSGRAVLAQVPRTLTTVEGASVLAGTAVGMAPGDTSSVGPVTVTATRSLHGPDAVAELLGPVIGFVLQSPGEPTVYLSGDNASLEVTREVADRFGGAPVMIVNAGAARVAEIDADLTFGSGAAAKSAVTMTAQCVIGVHTEDWEHFSESRTQLEEAFSAAGLAELLLDLPRGTRVPIDVVAD</sequence>